<keyword evidence="1" id="KW-0472">Membrane</keyword>
<organism evidence="2 3">
    <name type="scientific">Candidatus Neptunichlamydia vexilliferae</name>
    <dbReference type="NCBI Taxonomy" id="1651774"/>
    <lineage>
        <taxon>Bacteria</taxon>
        <taxon>Pseudomonadati</taxon>
        <taxon>Chlamydiota</taxon>
        <taxon>Chlamydiia</taxon>
        <taxon>Parachlamydiales</taxon>
        <taxon>Simkaniaceae</taxon>
        <taxon>Candidatus Neptunichlamydia</taxon>
    </lineage>
</organism>
<accession>A0ABS0B0V4</accession>
<evidence type="ECO:0000313" key="3">
    <source>
        <dbReference type="Proteomes" id="UP001194714"/>
    </source>
</evidence>
<gene>
    <name evidence="2" type="ORF">NEPTK9_001554</name>
</gene>
<keyword evidence="1" id="KW-1133">Transmembrane helix</keyword>
<feature type="transmembrane region" description="Helical" evidence="1">
    <location>
        <begin position="40"/>
        <end position="68"/>
    </location>
</feature>
<dbReference type="EMBL" id="JAAEJV010000065">
    <property type="protein sequence ID" value="MBF5060028.1"/>
    <property type="molecule type" value="Genomic_DNA"/>
</dbReference>
<name>A0ABS0B0V4_9BACT</name>
<sequence length="299" mass="33460">MCYLNPISAINKTLEQVQSQVSEAVSTTVNFAKLSTLNGLAIYFFSWYLGSALATMPLIMLTFGAVILEKKAYAAITALFHYVTKKEMKEETPVKTKTPKPPQNFGVLSHEEFKKELKHQITELMQKNSVPNNVAKAAKGLSKVYTDTTLTGPAGDTLIKALDFLSTPRVEVLRYDKNKDVDNAWKDIPRTTPKNEQLWFIGLSFEEIQKRVATERHKKLFKNVLTEMTKKHQDTQAMKKHVNQYKALSKCLVPPNQKKGNSANQPLLSRVFSTFRKCLSSLMTSNNISAIAIAAATAA</sequence>
<dbReference type="Proteomes" id="UP001194714">
    <property type="component" value="Unassembled WGS sequence"/>
</dbReference>
<comment type="caution">
    <text evidence="2">The sequence shown here is derived from an EMBL/GenBank/DDBJ whole genome shotgun (WGS) entry which is preliminary data.</text>
</comment>
<evidence type="ECO:0000256" key="1">
    <source>
        <dbReference type="SAM" id="Phobius"/>
    </source>
</evidence>
<keyword evidence="1" id="KW-0812">Transmembrane</keyword>
<protein>
    <submittedName>
        <fullName evidence="2">Uncharacterized protein</fullName>
    </submittedName>
</protein>
<proteinExistence type="predicted"/>
<reference evidence="2 3" key="1">
    <citation type="submission" date="2020-01" db="EMBL/GenBank/DDBJ databases">
        <title>Draft genome sequence of Cand. Neptunochlamydia vexilliferae K9.</title>
        <authorList>
            <person name="Schulz F."/>
            <person name="Koestlbacher S."/>
            <person name="Wascher F."/>
            <person name="Pizzetti I."/>
            <person name="Horn M."/>
        </authorList>
    </citation>
    <scope>NUCLEOTIDE SEQUENCE [LARGE SCALE GENOMIC DNA]</scope>
    <source>
        <strain evidence="2 3">K9</strain>
    </source>
</reference>
<keyword evidence="3" id="KW-1185">Reference proteome</keyword>
<evidence type="ECO:0000313" key="2">
    <source>
        <dbReference type="EMBL" id="MBF5060028.1"/>
    </source>
</evidence>